<evidence type="ECO:0000256" key="3">
    <source>
        <dbReference type="SAM" id="SignalP"/>
    </source>
</evidence>
<dbReference type="Pfam" id="PF02815">
    <property type="entry name" value="MIR"/>
    <property type="match status" value="1"/>
</dbReference>
<feature type="chain" id="PRO_5045229932" description="MIR domain-containing protein" evidence="3">
    <location>
        <begin position="20"/>
        <end position="218"/>
    </location>
</feature>
<evidence type="ECO:0000256" key="1">
    <source>
        <dbReference type="ARBA" id="ARBA00022729"/>
    </source>
</evidence>
<keyword evidence="2" id="KW-0677">Repeat</keyword>
<dbReference type="PANTHER" id="PTHR46809">
    <property type="entry name" value="STROMAL CELL-DERIVED FACTOR 2-LIKE PROTEIN"/>
    <property type="match status" value="1"/>
</dbReference>
<protein>
    <recommendedName>
        <fullName evidence="4">MIR domain-containing protein</fullName>
    </recommendedName>
</protein>
<dbReference type="Proteomes" id="UP001244341">
    <property type="component" value="Chromosome 15b"/>
</dbReference>
<dbReference type="SUPFAM" id="SSF82109">
    <property type="entry name" value="MIR domain"/>
    <property type="match status" value="1"/>
</dbReference>
<organism evidence="5 6">
    <name type="scientific">Tetradesmus obliquus</name>
    <name type="common">Green alga</name>
    <name type="synonym">Acutodesmus obliquus</name>
    <dbReference type="NCBI Taxonomy" id="3088"/>
    <lineage>
        <taxon>Eukaryota</taxon>
        <taxon>Viridiplantae</taxon>
        <taxon>Chlorophyta</taxon>
        <taxon>core chlorophytes</taxon>
        <taxon>Chlorophyceae</taxon>
        <taxon>CS clade</taxon>
        <taxon>Sphaeropleales</taxon>
        <taxon>Scenedesmaceae</taxon>
        <taxon>Tetradesmus</taxon>
    </lineage>
</organism>
<evidence type="ECO:0000256" key="2">
    <source>
        <dbReference type="ARBA" id="ARBA00022737"/>
    </source>
</evidence>
<dbReference type="InterPro" id="IPR036300">
    <property type="entry name" value="MIR_dom_sf"/>
</dbReference>
<dbReference type="PANTHER" id="PTHR46809:SF2">
    <property type="entry name" value="GH21273P"/>
    <property type="match status" value="1"/>
</dbReference>
<sequence>MALAIALVLLGSLIHIAHGGSDTVWVTCGSTIKLAHSSSNARLHSHEVAYSRGSQQQSVTAFPESDNGQSYWIVHGAVDAPCAPGQPIKKQQLIRLQHSITRKWLHSHGFYSPISGNQEVSAFGSDTQTDGGDVWSVEWDTKSKHWKQDAKIRLKHKDTGMLMSSNANHRFGQPIHGHQEVCGINSRGKDTEWFAAEGVYLPRSDRKAKDSKAAKDEL</sequence>
<dbReference type="SMART" id="SM00472">
    <property type="entry name" value="MIR"/>
    <property type="match status" value="3"/>
</dbReference>
<feature type="signal peptide" evidence="3">
    <location>
        <begin position="1"/>
        <end position="19"/>
    </location>
</feature>
<evidence type="ECO:0000259" key="4">
    <source>
        <dbReference type="PROSITE" id="PS50919"/>
    </source>
</evidence>
<dbReference type="PROSITE" id="PS50919">
    <property type="entry name" value="MIR"/>
    <property type="match status" value="2"/>
</dbReference>
<evidence type="ECO:0000313" key="5">
    <source>
        <dbReference type="EMBL" id="WIA22853.1"/>
    </source>
</evidence>
<dbReference type="Gene3D" id="2.80.10.50">
    <property type="match status" value="1"/>
</dbReference>
<keyword evidence="1 3" id="KW-0732">Signal</keyword>
<reference evidence="5 6" key="1">
    <citation type="submission" date="2023-05" db="EMBL/GenBank/DDBJ databases">
        <title>A 100% complete, gapless, phased diploid assembly of the Scenedesmus obliquus UTEX 3031 genome.</title>
        <authorList>
            <person name="Biondi T.C."/>
            <person name="Hanschen E.R."/>
            <person name="Kwon T."/>
            <person name="Eng W."/>
            <person name="Kruse C.P.S."/>
            <person name="Koehler S.I."/>
            <person name="Kunde Y."/>
            <person name="Gleasner C.D."/>
            <person name="You Mak K.T."/>
            <person name="Polle J."/>
            <person name="Hovde B.T."/>
            <person name="Starkenburg S.R."/>
        </authorList>
    </citation>
    <scope>NUCLEOTIDE SEQUENCE [LARGE SCALE GENOMIC DNA]</scope>
    <source>
        <strain evidence="5 6">DOE0152z</strain>
    </source>
</reference>
<gene>
    <name evidence="5" type="ORF">OEZ85_001241</name>
</gene>
<feature type="domain" description="MIR" evidence="4">
    <location>
        <begin position="23"/>
        <end position="77"/>
    </location>
</feature>
<proteinExistence type="predicted"/>
<dbReference type="EMBL" id="CP126222">
    <property type="protein sequence ID" value="WIA22853.1"/>
    <property type="molecule type" value="Genomic_DNA"/>
</dbReference>
<feature type="domain" description="MIR" evidence="4">
    <location>
        <begin position="85"/>
        <end position="140"/>
    </location>
</feature>
<dbReference type="InterPro" id="IPR016093">
    <property type="entry name" value="MIR_motif"/>
</dbReference>
<evidence type="ECO:0000313" key="6">
    <source>
        <dbReference type="Proteomes" id="UP001244341"/>
    </source>
</evidence>
<accession>A0ABY8UQA7</accession>
<name>A0ABY8UQA7_TETOB</name>
<keyword evidence="6" id="KW-1185">Reference proteome</keyword>